<keyword evidence="12" id="KW-1185">Reference proteome</keyword>
<feature type="binding site" evidence="9">
    <location>
        <position position="342"/>
    </location>
    <ligand>
        <name>substrate</name>
    </ligand>
</feature>
<evidence type="ECO:0000256" key="2">
    <source>
        <dbReference type="ARBA" id="ARBA00005652"/>
    </source>
</evidence>
<evidence type="ECO:0000256" key="3">
    <source>
        <dbReference type="ARBA" id="ARBA00012594"/>
    </source>
</evidence>
<dbReference type="InterPro" id="IPR001371">
    <property type="entry name" value="Glyco_hydro_14B_pln"/>
</dbReference>
<keyword evidence="6 10" id="KW-0326">Glycosidase</keyword>
<gene>
    <name evidence="11" type="ORF">R1flu_026380</name>
</gene>
<feature type="binding site" evidence="9">
    <location>
        <position position="92"/>
    </location>
    <ligand>
        <name>substrate</name>
    </ligand>
</feature>
<protein>
    <recommendedName>
        <fullName evidence="3 10">Beta-amylase</fullName>
        <ecNumber evidence="3 10">3.2.1.2</ecNumber>
    </recommendedName>
</protein>
<dbReference type="InterPro" id="IPR018238">
    <property type="entry name" value="Glyco_hydro_14_CS"/>
</dbReference>
<evidence type="ECO:0000256" key="6">
    <source>
        <dbReference type="ARBA" id="ARBA00023295"/>
    </source>
</evidence>
<feature type="binding site" evidence="9">
    <location>
        <position position="52"/>
    </location>
    <ligand>
        <name>substrate</name>
    </ligand>
</feature>
<evidence type="ECO:0000256" key="10">
    <source>
        <dbReference type="RuleBase" id="RU000509"/>
    </source>
</evidence>
<dbReference type="EMBL" id="JBHFFA010000008">
    <property type="protein sequence ID" value="KAL2607807.1"/>
    <property type="molecule type" value="Genomic_DNA"/>
</dbReference>
<dbReference type="PANTHER" id="PTHR31352">
    <property type="entry name" value="BETA-AMYLASE 1, CHLOROPLASTIC"/>
    <property type="match status" value="1"/>
</dbReference>
<proteinExistence type="inferred from homology"/>
<name>A0ABD1XFT4_9MARC</name>
<feature type="binding site" evidence="9">
    <location>
        <position position="419"/>
    </location>
    <ligand>
        <name>substrate</name>
    </ligand>
</feature>
<feature type="binding site" evidence="9">
    <location>
        <position position="295"/>
    </location>
    <ligand>
        <name>substrate</name>
    </ligand>
</feature>
<dbReference type="InterPro" id="IPR017853">
    <property type="entry name" value="GH"/>
</dbReference>
<dbReference type="EC" id="3.2.1.2" evidence="3 10"/>
<dbReference type="Pfam" id="PF01373">
    <property type="entry name" value="Glyco_hydro_14"/>
    <property type="match status" value="1"/>
</dbReference>
<evidence type="ECO:0000256" key="8">
    <source>
        <dbReference type="PIRSR" id="PIRSR601554-1"/>
    </source>
</evidence>
<comment type="caution">
    <text evidence="11">The sequence shown here is derived from an EMBL/GenBank/DDBJ whole genome shotgun (WGS) entry which is preliminary data.</text>
</comment>
<evidence type="ECO:0000313" key="11">
    <source>
        <dbReference type="EMBL" id="KAL2607807.1"/>
    </source>
</evidence>
<dbReference type="GO" id="GO:0000272">
    <property type="term" value="P:polysaccharide catabolic process"/>
    <property type="evidence" value="ECO:0007669"/>
    <property type="project" value="UniProtKB-KW"/>
</dbReference>
<keyword evidence="5 10" id="KW-0119">Carbohydrate metabolism</keyword>
<keyword evidence="7 10" id="KW-0624">Polysaccharide degradation</keyword>
<dbReference type="Gene3D" id="3.20.20.80">
    <property type="entry name" value="Glycosidases"/>
    <property type="match status" value="1"/>
</dbReference>
<dbReference type="PRINTS" id="PR00750">
    <property type="entry name" value="BETAAMYLASE"/>
</dbReference>
<dbReference type="PRINTS" id="PR00842">
    <property type="entry name" value="GLHYDLASE14B"/>
</dbReference>
<accession>A0ABD1XFT4</accession>
<evidence type="ECO:0000256" key="4">
    <source>
        <dbReference type="ARBA" id="ARBA00022801"/>
    </source>
</evidence>
<feature type="active site" description="Proton donor" evidence="8">
    <location>
        <position position="184"/>
    </location>
</feature>
<evidence type="ECO:0000256" key="5">
    <source>
        <dbReference type="ARBA" id="ARBA00023277"/>
    </source>
</evidence>
<evidence type="ECO:0000313" key="12">
    <source>
        <dbReference type="Proteomes" id="UP001605036"/>
    </source>
</evidence>
<reference evidence="11 12" key="1">
    <citation type="submission" date="2024-09" db="EMBL/GenBank/DDBJ databases">
        <title>Chromosome-scale assembly of Riccia fluitans.</title>
        <authorList>
            <person name="Paukszto L."/>
            <person name="Sawicki J."/>
            <person name="Karawczyk K."/>
            <person name="Piernik-Szablinska J."/>
            <person name="Szczecinska M."/>
            <person name="Mazdziarz M."/>
        </authorList>
    </citation>
    <scope>NUCLEOTIDE SEQUENCE [LARGE SCALE GENOMIC DNA]</scope>
    <source>
        <strain evidence="11">Rf_01</strain>
        <tissue evidence="11">Aerial parts of the thallus</tissue>
    </source>
</reference>
<comment type="catalytic activity">
    <reaction evidence="1 10">
        <text>Hydrolysis of (1-&gt;4)-alpha-D-glucosidic linkages in polysaccharides so as to remove successive maltose units from the non-reducing ends of the chains.</text>
        <dbReference type="EC" id="3.2.1.2"/>
    </reaction>
</comment>
<feature type="binding site" evidence="9">
    <location>
        <position position="300"/>
    </location>
    <ligand>
        <name>substrate</name>
    </ligand>
</feature>
<dbReference type="AlphaFoldDB" id="A0ABD1XFT4"/>
<comment type="similarity">
    <text evidence="2 10">Belongs to the glycosyl hydrolase 14 family.</text>
</comment>
<dbReference type="PROSITE" id="PS00506">
    <property type="entry name" value="BETA_AMYLASE_1"/>
    <property type="match status" value="1"/>
</dbReference>
<keyword evidence="4 10" id="KW-0378">Hydrolase</keyword>
<dbReference type="PANTHER" id="PTHR31352:SF1">
    <property type="entry name" value="BETA-AMYLASE 3, CHLOROPLASTIC"/>
    <property type="match status" value="1"/>
</dbReference>
<evidence type="ECO:0000256" key="9">
    <source>
        <dbReference type="PIRSR" id="PIRSR601554-2"/>
    </source>
</evidence>
<evidence type="ECO:0000256" key="1">
    <source>
        <dbReference type="ARBA" id="ARBA00000546"/>
    </source>
</evidence>
<dbReference type="SUPFAM" id="SSF51445">
    <property type="entry name" value="(Trans)glycosidases"/>
    <property type="match status" value="1"/>
</dbReference>
<feature type="active site" description="Proton acceptor" evidence="8">
    <location>
        <position position="381"/>
    </location>
</feature>
<evidence type="ECO:0000256" key="7">
    <source>
        <dbReference type="ARBA" id="ARBA00023326"/>
    </source>
</evidence>
<feature type="binding site" evidence="9">
    <location>
        <position position="100"/>
    </location>
    <ligand>
        <name>substrate</name>
    </ligand>
</feature>
<dbReference type="GO" id="GO:0016161">
    <property type="term" value="F:beta-amylase activity"/>
    <property type="evidence" value="ECO:0007669"/>
    <property type="project" value="UniProtKB-EC"/>
</dbReference>
<organism evidence="11 12">
    <name type="scientific">Riccia fluitans</name>
    <dbReference type="NCBI Taxonomy" id="41844"/>
    <lineage>
        <taxon>Eukaryota</taxon>
        <taxon>Viridiplantae</taxon>
        <taxon>Streptophyta</taxon>
        <taxon>Embryophyta</taxon>
        <taxon>Marchantiophyta</taxon>
        <taxon>Marchantiopsida</taxon>
        <taxon>Marchantiidae</taxon>
        <taxon>Marchantiales</taxon>
        <taxon>Ricciaceae</taxon>
        <taxon>Riccia</taxon>
    </lineage>
</organism>
<sequence>MARTLNYEEGVPVFVMMPLDSADIVKTQSGQWLLSQALSKLKNAGVKGVMMDVWWGLVEKNAPGSYDWSAYDTLVKIIAENELKLQAVMSFHQCGGNVGDAVYIPLPGWVLEESHSNPDIFYTDQSGWRNPEYITLGCDTLPVIAGRTPIQCYSDYMTSFRENFKSVLGDVIIEIQVGMGPAGELRYPAYPQAENQWNFPGIGELQCYDKYLVGSLKTKAASIGKPQYGKIPTDAGTYNQFPQETGFWKDNGTWKTPYGQFFLQWYSDQIVAHGDRVLTVANRVFKDQGLIISAKISGIHWQYKTLSHASECAVGYYNADKRDGYLPLARLFARQNTVFNFTCLEMRDSEQTDPNCNSSPEALIKQVAAACRKTGVRMSGENALNRYDEYAYQQITDTASLQFGQNLGGDTLLSFTYLRLSDELFKGENFELFEEFVHNMSKVTVGSRYETETTSALETSEIQNDLSMRPCSAETGTLETSVNPTLCPGATLTLENTLSAIVHRPPATTVEA</sequence>
<dbReference type="Proteomes" id="UP001605036">
    <property type="component" value="Unassembled WGS sequence"/>
</dbReference>
<feature type="binding site" evidence="9">
    <location>
        <begin position="382"/>
        <end position="383"/>
    </location>
    <ligand>
        <name>substrate</name>
    </ligand>
</feature>
<dbReference type="InterPro" id="IPR001554">
    <property type="entry name" value="Glyco_hydro_14"/>
</dbReference>